<dbReference type="GO" id="GO:0004519">
    <property type="term" value="F:endonuclease activity"/>
    <property type="evidence" value="ECO:0007669"/>
    <property type="project" value="UniProtKB-KW"/>
</dbReference>
<dbReference type="RefSeq" id="WP_354743581.1">
    <property type="nucleotide sequence ID" value="NZ_JBHMAY010000043.1"/>
</dbReference>
<organism evidence="2 3">
    <name type="scientific">Amycolatopsis halotolerans</name>
    <dbReference type="NCBI Taxonomy" id="330083"/>
    <lineage>
        <taxon>Bacteria</taxon>
        <taxon>Bacillati</taxon>
        <taxon>Actinomycetota</taxon>
        <taxon>Actinomycetes</taxon>
        <taxon>Pseudonocardiales</taxon>
        <taxon>Pseudonocardiaceae</taxon>
        <taxon>Amycolatopsis</taxon>
    </lineage>
</organism>
<sequence length="190" mass="20787">MSVLEWPHHLLTLDDWADLPAHPEVRVEVVEGVLSVSPRPMSLHQLIISRLPYLLTMQLPPELVAVGEFETVLADVPPTVRVPDVVVAPSDLIEANIPRIGAGDVSLVVEVLSPATKDVDQGAKLFEYADAGIGDYWIVDVDPPVSMIAYRLIDGDYENFGEYSGAVELEIAGVPVKFDLNSLIDPRAQR</sequence>
<dbReference type="PANTHER" id="PTHR35400:SF3">
    <property type="entry name" value="SLL1072 PROTEIN"/>
    <property type="match status" value="1"/>
</dbReference>
<dbReference type="InterPro" id="IPR008538">
    <property type="entry name" value="Uma2"/>
</dbReference>
<dbReference type="InterPro" id="IPR012296">
    <property type="entry name" value="Nuclease_put_TT1808"/>
</dbReference>
<dbReference type="CDD" id="cd06260">
    <property type="entry name" value="DUF820-like"/>
    <property type="match status" value="1"/>
</dbReference>
<dbReference type="SUPFAM" id="SSF52980">
    <property type="entry name" value="Restriction endonuclease-like"/>
    <property type="match status" value="1"/>
</dbReference>
<comment type="caution">
    <text evidence="2">The sequence shown here is derived from an EMBL/GenBank/DDBJ whole genome shotgun (WGS) entry which is preliminary data.</text>
</comment>
<dbReference type="Gene3D" id="3.90.1570.10">
    <property type="entry name" value="tt1808, chain A"/>
    <property type="match status" value="1"/>
</dbReference>
<proteinExistence type="predicted"/>
<dbReference type="Pfam" id="PF05685">
    <property type="entry name" value="Uma2"/>
    <property type="match status" value="1"/>
</dbReference>
<keyword evidence="3" id="KW-1185">Reference proteome</keyword>
<gene>
    <name evidence="2" type="ORF">ACFORO_22550</name>
</gene>
<keyword evidence="2" id="KW-0255">Endonuclease</keyword>
<evidence type="ECO:0000313" key="3">
    <source>
        <dbReference type="Proteomes" id="UP001595764"/>
    </source>
</evidence>
<evidence type="ECO:0000259" key="1">
    <source>
        <dbReference type="Pfam" id="PF05685"/>
    </source>
</evidence>
<dbReference type="Proteomes" id="UP001595764">
    <property type="component" value="Unassembled WGS sequence"/>
</dbReference>
<accession>A0ABV7QKZ4</accession>
<keyword evidence="2" id="KW-0540">Nuclease</keyword>
<keyword evidence="2" id="KW-0378">Hydrolase</keyword>
<reference evidence="3" key="1">
    <citation type="journal article" date="2019" name="Int. J. Syst. Evol. Microbiol.">
        <title>The Global Catalogue of Microorganisms (GCM) 10K type strain sequencing project: providing services to taxonomists for standard genome sequencing and annotation.</title>
        <authorList>
            <consortium name="The Broad Institute Genomics Platform"/>
            <consortium name="The Broad Institute Genome Sequencing Center for Infectious Disease"/>
            <person name="Wu L."/>
            <person name="Ma J."/>
        </authorList>
    </citation>
    <scope>NUCLEOTIDE SEQUENCE [LARGE SCALE GENOMIC DNA]</scope>
    <source>
        <strain evidence="3">CGMCC 4.7682</strain>
    </source>
</reference>
<dbReference type="EMBL" id="JBHRWI010000027">
    <property type="protein sequence ID" value="MFC3512968.1"/>
    <property type="molecule type" value="Genomic_DNA"/>
</dbReference>
<evidence type="ECO:0000313" key="2">
    <source>
        <dbReference type="EMBL" id="MFC3512968.1"/>
    </source>
</evidence>
<dbReference type="InterPro" id="IPR011335">
    <property type="entry name" value="Restrct_endonuc-II-like"/>
</dbReference>
<feature type="domain" description="Putative restriction endonuclease" evidence="1">
    <location>
        <begin position="16"/>
        <end position="164"/>
    </location>
</feature>
<protein>
    <submittedName>
        <fullName evidence="2">Uma2 family endonuclease</fullName>
    </submittedName>
</protein>
<dbReference type="PANTHER" id="PTHR35400">
    <property type="entry name" value="SLR1083 PROTEIN"/>
    <property type="match status" value="1"/>
</dbReference>
<name>A0ABV7QKZ4_9PSEU</name>